<evidence type="ECO:0000313" key="1">
    <source>
        <dbReference type="EMBL" id="CUS13989.1"/>
    </source>
</evidence>
<proteinExistence type="predicted"/>
<reference evidence="1" key="1">
    <citation type="submission" date="2015-10" db="EMBL/GenBank/DDBJ databases">
        <authorList>
            <person name="Regsiter A."/>
            <person name="william w."/>
        </authorList>
    </citation>
    <scope>NUCLEOTIDE SEQUENCE</scope>
    <source>
        <strain evidence="1">Montdore</strain>
    </source>
</reference>
<evidence type="ECO:0000313" key="2">
    <source>
        <dbReference type="Proteomes" id="UP001412239"/>
    </source>
</evidence>
<dbReference type="EMBL" id="LN890964">
    <property type="protein sequence ID" value="CUS13989.1"/>
    <property type="molecule type" value="Genomic_DNA"/>
</dbReference>
<dbReference type="Proteomes" id="UP001412239">
    <property type="component" value="Unassembled WGS sequence"/>
</dbReference>
<protein>
    <submittedName>
        <fullName evidence="1">Uncharacterized protein</fullName>
    </submittedName>
</protein>
<sequence>MVMPMSSDAPSLAIDRLCDNSREGIIAVACCYVDSTAWGVISDKITRPTKETDCRWIRTDPVRAQSSVKTTERSLVEGGCGSRSYGDTADCHVVTADFYLDPWRQILKKSLNTLSFLSGTTHPGEIDSHLVGKQYTLLI</sequence>
<organism evidence="1 2">
    <name type="scientific">Tuber aestivum</name>
    <name type="common">summer truffle</name>
    <dbReference type="NCBI Taxonomy" id="59557"/>
    <lineage>
        <taxon>Eukaryota</taxon>
        <taxon>Fungi</taxon>
        <taxon>Dikarya</taxon>
        <taxon>Ascomycota</taxon>
        <taxon>Pezizomycotina</taxon>
        <taxon>Pezizomycetes</taxon>
        <taxon>Pezizales</taxon>
        <taxon>Tuberaceae</taxon>
        <taxon>Tuber</taxon>
    </lineage>
</organism>
<keyword evidence="2" id="KW-1185">Reference proteome</keyword>
<accession>A0A292Q2H4</accession>
<gene>
    <name evidence="1" type="ORF">GSTUAT00001924001</name>
</gene>
<name>A0A292Q2H4_9PEZI</name>
<dbReference type="AlphaFoldDB" id="A0A292Q2H4"/>